<keyword evidence="2" id="KW-1185">Reference proteome</keyword>
<organism evidence="1 2">
    <name type="scientific">Marinomonas polaris DSM 16579</name>
    <dbReference type="NCBI Taxonomy" id="1122206"/>
    <lineage>
        <taxon>Bacteria</taxon>
        <taxon>Pseudomonadati</taxon>
        <taxon>Pseudomonadota</taxon>
        <taxon>Gammaproteobacteria</taxon>
        <taxon>Oceanospirillales</taxon>
        <taxon>Oceanospirillaceae</taxon>
        <taxon>Marinomonas</taxon>
    </lineage>
</organism>
<evidence type="ECO:0000313" key="2">
    <source>
        <dbReference type="Proteomes" id="UP000184517"/>
    </source>
</evidence>
<name>A0A1M5J0M1_9GAMM</name>
<evidence type="ECO:0000313" key="1">
    <source>
        <dbReference type="EMBL" id="SHG34092.1"/>
    </source>
</evidence>
<protein>
    <submittedName>
        <fullName evidence="1">Uncharacterized protein</fullName>
    </submittedName>
</protein>
<reference evidence="2" key="1">
    <citation type="submission" date="2016-11" db="EMBL/GenBank/DDBJ databases">
        <authorList>
            <person name="Varghese N."/>
            <person name="Submissions S."/>
        </authorList>
    </citation>
    <scope>NUCLEOTIDE SEQUENCE [LARGE SCALE GENOMIC DNA]</scope>
    <source>
        <strain evidence="2">DSM 16579</strain>
    </source>
</reference>
<dbReference type="Proteomes" id="UP000184517">
    <property type="component" value="Unassembled WGS sequence"/>
</dbReference>
<gene>
    <name evidence="1" type="ORF">SAMN02745753_03732</name>
</gene>
<sequence length="422" mass="45244">MAWPTFTVDVTQNSNQIKVYGPVPASQLPAGFEAIINGIGNLEVSYGTAVMYDGSNNPYSHLYLARPYKGLTASNIEMVVKPTGSQFNDVVGIFQNASNLLNSTMAGFRQFVEGTSPVSFQPLDENAEPISIKPLLQMNQEAQAAVNQAISAFQNAAGTAAGYDVSESKDDTDTNRLSKRGDSLFTSKNTYKLFSSLNSIPYDENCWNRIGNTVGFLTNSNNSMAFLVGGALNDRKGGIQCGHSSFSYSNALSELHLNPFGGNVLINSYRALHAGNTGSIVTEDYEEGTWTPRFTSTINNPNVGYSEQHGTYVKTGRLVYVTGRITLNSVTDIGSGSLIISGLPVAFVTGVGKQPFGIVSRLFGTETDISLLGGVSVSPILSDGMYLYPLRNTISGSAQVIRVEEVLKAGMSISFTLSYPVI</sequence>
<dbReference type="RefSeq" id="WP_072841172.1">
    <property type="nucleotide sequence ID" value="NZ_FQVF01000020.1"/>
</dbReference>
<proteinExistence type="predicted"/>
<dbReference type="AlphaFoldDB" id="A0A1M5J0M1"/>
<dbReference type="OrthoDB" id="10000849at2"/>
<dbReference type="STRING" id="1122206.SAMN02745753_03732"/>
<accession>A0A1M5J0M1</accession>
<dbReference type="EMBL" id="FQVF01000020">
    <property type="protein sequence ID" value="SHG34092.1"/>
    <property type="molecule type" value="Genomic_DNA"/>
</dbReference>